<feature type="region of interest" description="Disordered" evidence="1">
    <location>
        <begin position="212"/>
        <end position="237"/>
    </location>
</feature>
<accession>A0AAE0WAH5</accession>
<reference evidence="3" key="1">
    <citation type="journal article" date="2021" name="Genome Biol. Evol.">
        <title>A High-Quality Reference Genome for a Parasitic Bivalve with Doubly Uniparental Inheritance (Bivalvia: Unionida).</title>
        <authorList>
            <person name="Smith C.H."/>
        </authorList>
    </citation>
    <scope>NUCLEOTIDE SEQUENCE</scope>
    <source>
        <strain evidence="3">CHS0354</strain>
    </source>
</reference>
<comment type="caution">
    <text evidence="3">The sequence shown here is derived from an EMBL/GenBank/DDBJ whole genome shotgun (WGS) entry which is preliminary data.</text>
</comment>
<keyword evidence="2" id="KW-0812">Transmembrane</keyword>
<keyword evidence="4" id="KW-1185">Reference proteome</keyword>
<feature type="compositionally biased region" description="Low complexity" evidence="1">
    <location>
        <begin position="212"/>
        <end position="233"/>
    </location>
</feature>
<feature type="transmembrane region" description="Helical" evidence="2">
    <location>
        <begin position="706"/>
        <end position="727"/>
    </location>
</feature>
<evidence type="ECO:0000313" key="4">
    <source>
        <dbReference type="Proteomes" id="UP001195483"/>
    </source>
</evidence>
<keyword evidence="2" id="KW-1133">Transmembrane helix</keyword>
<sequence length="766" mass="82427">MFCLSRNVFHNEETLSLEVSGAELNVCKLPSDRRQQLNISCNFDAKEGCTTLYTSPRDNYWKYQTQPVGTEEDGGIAIDHQTGAQPIAFESHTTTDIYSNVGVDDVVIEIERSSSTSTLSASTIPTTLKSSLITSSAVIDSNSTETPTTTASLSATSFTLSTTSSTATSKLNTTDNTQINPQTSKITMTALKTTSTSNATYTTISTPKLTATPTKTNTTSTSVAATSSGTAETPTETPTIRANISQSWIKSIAPTTTISTTLTINRKTIEMSTTFQATHRSILLLPTTNYIPKVTSKTSPRISIIATTTPTTILPSTTQLTQATTTRDTTSLTTIKSTSPRSTISFAMSSKTTITPFTNSTQTTSPTFIKPSTTSTTAINTATRSSGIQMATLTTTRNTEINTPMTANTPTVISTTIVSPITTPVSRKTLTPTSNPMSKQTYNTRLSFASTALTIPKTVTTPTTMFSKTITQDNIIVKTISDVLSTPQITSNHITIPTKSTAQASTRKITRSSLSTNTANEISKHSIYSLLITTPSASINISSITTPNTSMNTPSITTQKTPASTDLLSFTALTDNYTLSSTKYSSRDSATQRTVFMTSSPFTTMNTAVKLTRKTTNEISRKETTSAEEKRVNVSDIAITISYEKISTDPTKIADFSPSGSYEKLTVNTTNPALFQSDGNIAHPNSEEGSDKHKGITGSSISNEKLIIIVLSALAGAVVLMVLLFVVHKLKHKYNSNEFITDHVDIDKMNMGCEPTFYKTRIHIES</sequence>
<protein>
    <submittedName>
        <fullName evidence="3">Uncharacterized protein</fullName>
    </submittedName>
</protein>
<dbReference type="EMBL" id="JAEAOA010002216">
    <property type="protein sequence ID" value="KAK3606255.1"/>
    <property type="molecule type" value="Genomic_DNA"/>
</dbReference>
<proteinExistence type="predicted"/>
<gene>
    <name evidence="3" type="ORF">CHS0354_037932</name>
</gene>
<reference evidence="3" key="2">
    <citation type="journal article" date="2021" name="Genome Biol. Evol.">
        <title>Developing a high-quality reference genome for a parasitic bivalve with doubly uniparental inheritance (Bivalvia: Unionida).</title>
        <authorList>
            <person name="Smith C.H."/>
        </authorList>
    </citation>
    <scope>NUCLEOTIDE SEQUENCE</scope>
    <source>
        <strain evidence="3">CHS0354</strain>
        <tissue evidence="3">Mantle</tissue>
    </source>
</reference>
<evidence type="ECO:0000256" key="1">
    <source>
        <dbReference type="SAM" id="MobiDB-lite"/>
    </source>
</evidence>
<evidence type="ECO:0000313" key="3">
    <source>
        <dbReference type="EMBL" id="KAK3606255.1"/>
    </source>
</evidence>
<reference evidence="3" key="3">
    <citation type="submission" date="2023-05" db="EMBL/GenBank/DDBJ databases">
        <authorList>
            <person name="Smith C.H."/>
        </authorList>
    </citation>
    <scope>NUCLEOTIDE SEQUENCE</scope>
    <source>
        <strain evidence="3">CHS0354</strain>
        <tissue evidence="3">Mantle</tissue>
    </source>
</reference>
<dbReference type="AlphaFoldDB" id="A0AAE0WAH5"/>
<organism evidence="3 4">
    <name type="scientific">Potamilus streckersoni</name>
    <dbReference type="NCBI Taxonomy" id="2493646"/>
    <lineage>
        <taxon>Eukaryota</taxon>
        <taxon>Metazoa</taxon>
        <taxon>Spiralia</taxon>
        <taxon>Lophotrochozoa</taxon>
        <taxon>Mollusca</taxon>
        <taxon>Bivalvia</taxon>
        <taxon>Autobranchia</taxon>
        <taxon>Heteroconchia</taxon>
        <taxon>Palaeoheterodonta</taxon>
        <taxon>Unionida</taxon>
        <taxon>Unionoidea</taxon>
        <taxon>Unionidae</taxon>
        <taxon>Ambleminae</taxon>
        <taxon>Lampsilini</taxon>
        <taxon>Potamilus</taxon>
    </lineage>
</organism>
<evidence type="ECO:0000256" key="2">
    <source>
        <dbReference type="SAM" id="Phobius"/>
    </source>
</evidence>
<dbReference type="Proteomes" id="UP001195483">
    <property type="component" value="Unassembled WGS sequence"/>
</dbReference>
<name>A0AAE0WAH5_9BIVA</name>
<keyword evidence="2" id="KW-0472">Membrane</keyword>